<proteinExistence type="inferred from homology"/>
<dbReference type="Proteomes" id="UP000800092">
    <property type="component" value="Unassembled WGS sequence"/>
</dbReference>
<comment type="similarity">
    <text evidence="1">Belongs to the SMP-30/CGR1 family.</text>
</comment>
<dbReference type="SUPFAM" id="SSF63829">
    <property type="entry name" value="Calcium-dependent phosphotriesterase"/>
    <property type="match status" value="1"/>
</dbReference>
<dbReference type="PANTHER" id="PTHR10907:SF47">
    <property type="entry name" value="REGUCALCIN"/>
    <property type="match status" value="1"/>
</dbReference>
<dbReference type="InterPro" id="IPR013658">
    <property type="entry name" value="SGL"/>
</dbReference>
<feature type="binding site" evidence="3">
    <location>
        <position position="118"/>
    </location>
    <ligand>
        <name>substrate</name>
    </ligand>
</feature>
<evidence type="ECO:0000313" key="5">
    <source>
        <dbReference type="EMBL" id="KAF2229110.1"/>
    </source>
</evidence>
<evidence type="ECO:0000256" key="3">
    <source>
        <dbReference type="PIRSR" id="PIRSR605511-2"/>
    </source>
</evidence>
<dbReference type="Gene3D" id="2.120.10.30">
    <property type="entry name" value="TolB, C-terminal domain"/>
    <property type="match status" value="1"/>
</dbReference>
<protein>
    <recommendedName>
        <fullName evidence="4">SMP-30/Gluconolactonase/LRE-like region domain-containing protein</fullName>
    </recommendedName>
</protein>
<accession>A0A6A6GUE6</accession>
<feature type="binding site" evidence="3">
    <location>
        <position position="219"/>
    </location>
    <ligand>
        <name>a divalent metal cation</name>
        <dbReference type="ChEBI" id="CHEBI:60240"/>
    </ligand>
</feature>
<feature type="binding site" evidence="3">
    <location>
        <position position="169"/>
    </location>
    <ligand>
        <name>a divalent metal cation</name>
        <dbReference type="ChEBI" id="CHEBI:60240"/>
    </ligand>
</feature>
<reference evidence="5" key="1">
    <citation type="journal article" date="2020" name="Stud. Mycol.">
        <title>101 Dothideomycetes genomes: a test case for predicting lifestyles and emergence of pathogens.</title>
        <authorList>
            <person name="Haridas S."/>
            <person name="Albert R."/>
            <person name="Binder M."/>
            <person name="Bloem J."/>
            <person name="Labutti K."/>
            <person name="Salamov A."/>
            <person name="Andreopoulos B."/>
            <person name="Baker S."/>
            <person name="Barry K."/>
            <person name="Bills G."/>
            <person name="Bluhm B."/>
            <person name="Cannon C."/>
            <person name="Castanera R."/>
            <person name="Culley D."/>
            <person name="Daum C."/>
            <person name="Ezra D."/>
            <person name="Gonzalez J."/>
            <person name="Henrissat B."/>
            <person name="Kuo A."/>
            <person name="Liang C."/>
            <person name="Lipzen A."/>
            <person name="Lutzoni F."/>
            <person name="Magnuson J."/>
            <person name="Mondo S."/>
            <person name="Nolan M."/>
            <person name="Ohm R."/>
            <person name="Pangilinan J."/>
            <person name="Park H.-J."/>
            <person name="Ramirez L."/>
            <person name="Alfaro M."/>
            <person name="Sun H."/>
            <person name="Tritt A."/>
            <person name="Yoshinaga Y."/>
            <person name="Zwiers L.-H."/>
            <person name="Turgeon B."/>
            <person name="Goodwin S."/>
            <person name="Spatafora J."/>
            <person name="Crous P."/>
            <person name="Grigoriev I."/>
        </authorList>
    </citation>
    <scope>NUCLEOTIDE SEQUENCE</scope>
    <source>
        <strain evidence="5">Tuck. ex Michener</strain>
    </source>
</reference>
<organism evidence="5 6">
    <name type="scientific">Viridothelium virens</name>
    <name type="common">Speckled blister lichen</name>
    <name type="synonym">Trypethelium virens</name>
    <dbReference type="NCBI Taxonomy" id="1048519"/>
    <lineage>
        <taxon>Eukaryota</taxon>
        <taxon>Fungi</taxon>
        <taxon>Dikarya</taxon>
        <taxon>Ascomycota</taxon>
        <taxon>Pezizomycotina</taxon>
        <taxon>Dothideomycetes</taxon>
        <taxon>Dothideomycetes incertae sedis</taxon>
        <taxon>Trypetheliales</taxon>
        <taxon>Trypetheliaceae</taxon>
        <taxon>Viridothelium</taxon>
    </lineage>
</organism>
<feature type="binding site" evidence="3">
    <location>
        <position position="22"/>
    </location>
    <ligand>
        <name>a divalent metal cation</name>
        <dbReference type="ChEBI" id="CHEBI:60240"/>
    </ligand>
</feature>
<dbReference type="InterPro" id="IPR005511">
    <property type="entry name" value="SMP-30"/>
</dbReference>
<dbReference type="GO" id="GO:0005509">
    <property type="term" value="F:calcium ion binding"/>
    <property type="evidence" value="ECO:0007669"/>
    <property type="project" value="TreeGrafter"/>
</dbReference>
<feature type="domain" description="SMP-30/Gluconolactonase/LRE-like region" evidence="4">
    <location>
        <begin position="20"/>
        <end position="274"/>
    </location>
</feature>
<sequence>MSDIKVFLVDEPYLKINCKLGEAPFWEESRQTLRFVDIVQQQVHSVNVVKGPASHEVHADLDISIGTTADIEGHDENEFLFGGKHGFGLYNRHSGRYRYLRKYWTDDEVAHSKEHRMRANDGAVDINGRFWLGTMNDPLVQSPTNEGILFRLDPDLTLHRILEGVTIPNGISFSEDNTKFFFTDSVTGSIDVFDFNSSTGDISNRRVFFKVAEEGSAPDGHCRDEEGYIWAAIFGGGKVVRIDPTGKVVAEIHLPTRCVTCPCFVGTDLYITTAAEEEPEQYPDSTRLAGSLFKCSVGVKGAQPYHFSFAKASDV</sequence>
<gene>
    <name evidence="5" type="ORF">EV356DRAFT_496502</name>
</gene>
<feature type="binding site" evidence="3">
    <location>
        <position position="120"/>
    </location>
    <ligand>
        <name>substrate</name>
    </ligand>
</feature>
<dbReference type="OrthoDB" id="423498at2759"/>
<keyword evidence="3" id="KW-0862">Zinc</keyword>
<evidence type="ECO:0000256" key="1">
    <source>
        <dbReference type="ARBA" id="ARBA00008853"/>
    </source>
</evidence>
<name>A0A6A6GUE6_VIRVR</name>
<evidence type="ECO:0000256" key="2">
    <source>
        <dbReference type="PIRSR" id="PIRSR605511-1"/>
    </source>
</evidence>
<dbReference type="EMBL" id="ML991875">
    <property type="protein sequence ID" value="KAF2229110.1"/>
    <property type="molecule type" value="Genomic_DNA"/>
</dbReference>
<dbReference type="AlphaFoldDB" id="A0A6A6GUE6"/>
<dbReference type="GO" id="GO:0004341">
    <property type="term" value="F:gluconolactonase activity"/>
    <property type="evidence" value="ECO:0007669"/>
    <property type="project" value="TreeGrafter"/>
</dbReference>
<keyword evidence="6" id="KW-1185">Reference proteome</keyword>
<comment type="cofactor">
    <cofactor evidence="3">
        <name>Zn(2+)</name>
        <dbReference type="ChEBI" id="CHEBI:29105"/>
    </cofactor>
    <text evidence="3">Binds 1 divalent metal cation per subunit.</text>
</comment>
<dbReference type="PRINTS" id="PR01790">
    <property type="entry name" value="SMP30FAMILY"/>
</dbReference>
<dbReference type="Pfam" id="PF08450">
    <property type="entry name" value="SGL"/>
    <property type="match status" value="1"/>
</dbReference>
<keyword evidence="3" id="KW-0479">Metal-binding</keyword>
<dbReference type="InterPro" id="IPR011042">
    <property type="entry name" value="6-blade_b-propeller_TolB-like"/>
</dbReference>
<feature type="active site" description="Proton donor/acceptor" evidence="2">
    <location>
        <position position="219"/>
    </location>
</feature>
<evidence type="ECO:0000259" key="4">
    <source>
        <dbReference type="Pfam" id="PF08450"/>
    </source>
</evidence>
<evidence type="ECO:0000313" key="6">
    <source>
        <dbReference type="Proteomes" id="UP000800092"/>
    </source>
</evidence>
<dbReference type="PANTHER" id="PTHR10907">
    <property type="entry name" value="REGUCALCIN"/>
    <property type="match status" value="1"/>
</dbReference>